<dbReference type="Pfam" id="PF01144">
    <property type="entry name" value="CoA_trans"/>
    <property type="match status" value="1"/>
</dbReference>
<dbReference type="Proteomes" id="UP001196870">
    <property type="component" value="Unassembled WGS sequence"/>
</dbReference>
<name>A0ABS5FBK4_9PROT</name>
<dbReference type="SUPFAM" id="SSF100950">
    <property type="entry name" value="NagB/RpiA/CoA transferase-like"/>
    <property type="match status" value="1"/>
</dbReference>
<dbReference type="RefSeq" id="WP_211858590.1">
    <property type="nucleotide sequence ID" value="NZ_JAAGBB010000136.1"/>
</dbReference>
<dbReference type="InterPro" id="IPR037171">
    <property type="entry name" value="NagB/RpiA_transferase-like"/>
</dbReference>
<dbReference type="InterPro" id="IPR004165">
    <property type="entry name" value="CoA_trans_fam_I"/>
</dbReference>
<proteinExistence type="predicted"/>
<gene>
    <name evidence="1" type="ORF">GXW71_34540</name>
</gene>
<dbReference type="SMART" id="SM00882">
    <property type="entry name" value="CoA_trans"/>
    <property type="match status" value="1"/>
</dbReference>
<dbReference type="Gene3D" id="3.30.30.40">
    <property type="match status" value="1"/>
</dbReference>
<keyword evidence="2" id="KW-1185">Reference proteome</keyword>
<evidence type="ECO:0000313" key="1">
    <source>
        <dbReference type="EMBL" id="MBR0669510.1"/>
    </source>
</evidence>
<sequence>MTPISLEAMAASVPDGALIAMPPDNSLPSVALAKALVRRGARGLRLLGVPVSGFATDLLIGAGCVAEVETSAVSLGEAGFAPRFTAALKAGTITVRDATCPAIHTMLQAAEKGVPFMPLRGVIGSDILANRPDWKVIDNPFAGGGDPILLLPAKQPDIAAFHAVMADSEGNVWTGRRRECATIAHASKRALVTVERVVEGNFLEDERLAPGTISATYVEAVAIAERGARPAALLDEYGFDAAYVANYARAAKTDAGFAAWCAEHVFASLQAAAE</sequence>
<dbReference type="Gene3D" id="3.40.1080.10">
    <property type="entry name" value="Glutaconate Coenzyme A-transferase"/>
    <property type="match status" value="1"/>
</dbReference>
<organism evidence="1 2">
    <name type="scientific">Plastoroseomonas hellenica</name>
    <dbReference type="NCBI Taxonomy" id="2687306"/>
    <lineage>
        <taxon>Bacteria</taxon>
        <taxon>Pseudomonadati</taxon>
        <taxon>Pseudomonadota</taxon>
        <taxon>Alphaproteobacteria</taxon>
        <taxon>Acetobacterales</taxon>
        <taxon>Acetobacteraceae</taxon>
        <taxon>Plastoroseomonas</taxon>
    </lineage>
</organism>
<accession>A0ABS5FBK4</accession>
<dbReference type="EMBL" id="JAAGBB010000136">
    <property type="protein sequence ID" value="MBR0669510.1"/>
    <property type="molecule type" value="Genomic_DNA"/>
</dbReference>
<evidence type="ECO:0000313" key="2">
    <source>
        <dbReference type="Proteomes" id="UP001196870"/>
    </source>
</evidence>
<reference evidence="2" key="1">
    <citation type="journal article" date="2021" name="Syst. Appl. Microbiol.">
        <title>Roseomonas hellenica sp. nov., isolated from roots of wild-growing Alkanna tinctoria.</title>
        <authorList>
            <person name="Rat A."/>
            <person name="Naranjo H.D."/>
            <person name="Lebbe L."/>
            <person name="Cnockaert M."/>
            <person name="Krigas N."/>
            <person name="Grigoriadou K."/>
            <person name="Maloupa E."/>
            <person name="Willems A."/>
        </authorList>
    </citation>
    <scope>NUCLEOTIDE SEQUENCE [LARGE SCALE GENOMIC DNA]</scope>
    <source>
        <strain evidence="2">LMG 31523</strain>
    </source>
</reference>
<protein>
    <submittedName>
        <fullName evidence="1">CoA synthetase</fullName>
    </submittedName>
</protein>
<comment type="caution">
    <text evidence="1">The sequence shown here is derived from an EMBL/GenBank/DDBJ whole genome shotgun (WGS) entry which is preliminary data.</text>
</comment>